<dbReference type="EMBL" id="PIQO01000003">
    <property type="protein sequence ID" value="PKR86033.1"/>
    <property type="molecule type" value="Genomic_DNA"/>
</dbReference>
<feature type="region of interest" description="Disordered" evidence="1">
    <location>
        <begin position="57"/>
        <end position="84"/>
    </location>
</feature>
<accession>A0A2N3LNC5</accession>
<dbReference type="Proteomes" id="UP000233440">
    <property type="component" value="Unassembled WGS sequence"/>
</dbReference>
<feature type="compositionally biased region" description="Polar residues" evidence="1">
    <location>
        <begin position="57"/>
        <end position="68"/>
    </location>
</feature>
<sequence length="220" mass="24600">MSEKKGPFDWIKEKLFASQEQSGGGKKNTKLQYFLILLLFGVAIMLISNIWSKNQNDTSSTPVLNQPNEQKDVATFGTGSSKKQAKTMKDYEEHYESELKDALEQIDGVGKVKVVVNVGSTESKVYEKNTTTQNQTTTETDQNGGERKVEDLSQDEKLVIIRNGENETPIVTETKKPNIEGVLVVAEGAKNITIQRWVKEAVARTFDVPDYKVTVLPKKN</sequence>
<organism evidence="3 4">
    <name type="scientific">Heyndrickxia camelliae</name>
    <dbReference type="NCBI Taxonomy" id="1707093"/>
    <lineage>
        <taxon>Bacteria</taxon>
        <taxon>Bacillati</taxon>
        <taxon>Bacillota</taxon>
        <taxon>Bacilli</taxon>
        <taxon>Bacillales</taxon>
        <taxon>Bacillaceae</taxon>
        <taxon>Heyndrickxia</taxon>
    </lineage>
</organism>
<evidence type="ECO:0000256" key="1">
    <source>
        <dbReference type="SAM" id="MobiDB-lite"/>
    </source>
</evidence>
<comment type="caution">
    <text evidence="3">The sequence shown here is derived from an EMBL/GenBank/DDBJ whole genome shotgun (WGS) entry which is preliminary data.</text>
</comment>
<reference evidence="3 4" key="1">
    <citation type="submission" date="2017-11" db="EMBL/GenBank/DDBJ databases">
        <title>Bacillus camelliae sp. nov., isolated from pu'er tea.</title>
        <authorList>
            <person name="Niu L."/>
        </authorList>
    </citation>
    <scope>NUCLEOTIDE SEQUENCE [LARGE SCALE GENOMIC DNA]</scope>
    <source>
        <strain evidence="3 4">7578-1</strain>
    </source>
</reference>
<gene>
    <name evidence="3" type="primary">spoIIIAG</name>
    <name evidence="3" type="ORF">CWO92_06595</name>
</gene>
<protein>
    <submittedName>
        <fullName evidence="3">Stage III sporulation protein AG</fullName>
    </submittedName>
</protein>
<keyword evidence="2" id="KW-0472">Membrane</keyword>
<evidence type="ECO:0000313" key="4">
    <source>
        <dbReference type="Proteomes" id="UP000233440"/>
    </source>
</evidence>
<dbReference type="RefSeq" id="WP_101353402.1">
    <property type="nucleotide sequence ID" value="NZ_PIQO01000003.1"/>
</dbReference>
<proteinExistence type="predicted"/>
<keyword evidence="2" id="KW-0812">Transmembrane</keyword>
<dbReference type="InterPro" id="IPR014195">
    <property type="entry name" value="Spore_III_AG"/>
</dbReference>
<evidence type="ECO:0000256" key="2">
    <source>
        <dbReference type="SAM" id="Phobius"/>
    </source>
</evidence>
<name>A0A2N3LNC5_9BACI</name>
<dbReference type="OrthoDB" id="2381602at2"/>
<evidence type="ECO:0000313" key="3">
    <source>
        <dbReference type="EMBL" id="PKR86033.1"/>
    </source>
</evidence>
<keyword evidence="4" id="KW-1185">Reference proteome</keyword>
<dbReference type="AlphaFoldDB" id="A0A2N3LNC5"/>
<keyword evidence="2" id="KW-1133">Transmembrane helix</keyword>
<feature type="transmembrane region" description="Helical" evidence="2">
    <location>
        <begin position="31"/>
        <end position="51"/>
    </location>
</feature>
<dbReference type="NCBIfam" id="TIGR02830">
    <property type="entry name" value="spore_III_AG"/>
    <property type="match status" value="1"/>
</dbReference>